<accession>A0A150J6X9</accession>
<reference evidence="5 6" key="1">
    <citation type="journal article" date="2016" name="ISME J.">
        <title>Chasing the elusive Euryarchaeota class WSA2: genomes reveal a uniquely fastidious methyl-reducing methanogen.</title>
        <authorList>
            <person name="Nobu M.K."/>
            <person name="Narihiro T."/>
            <person name="Kuroda K."/>
            <person name="Mei R."/>
            <person name="Liu W.T."/>
        </authorList>
    </citation>
    <scope>NUCLEOTIDE SEQUENCE [LARGE SCALE GENOMIC DNA]</scope>
    <source>
        <strain evidence="3">ADurb1013_Bin02101</strain>
        <strain evidence="4">ADurb1213_Bin02801</strain>
        <strain evidence="2">U1lsi0528_Bin055</strain>
    </source>
</reference>
<dbReference type="EMBL" id="LNJB01000001">
    <property type="protein sequence ID" value="KYC55461.1"/>
    <property type="molecule type" value="Genomic_DNA"/>
</dbReference>
<accession>A0A150JE23</accession>
<evidence type="ECO:0000313" key="3">
    <source>
        <dbReference type="EMBL" id="KYC55461.1"/>
    </source>
</evidence>
<sequence length="79" mass="8838">MGDIMVVAFALIVGDAGKEKKILESLKSMKEVEEAYIVYGEYDIVVKVNVEQLKDLDPFLTEKIRNIDGVQMTSTMIAL</sequence>
<accession>A0A150JNW1</accession>
<proteinExistence type="predicted"/>
<accession>A0A150JK89</accession>
<dbReference type="Proteomes" id="UP000092420">
    <property type="component" value="Unassembled WGS sequence"/>
</dbReference>
<dbReference type="InterPro" id="IPR011008">
    <property type="entry name" value="Dimeric_a/b-barrel"/>
</dbReference>
<dbReference type="AlphaFoldDB" id="A0A150JNW1"/>
<evidence type="ECO:0000313" key="5">
    <source>
        <dbReference type="Proteomes" id="UP000075398"/>
    </source>
</evidence>
<feature type="domain" description="Transcription regulator AsnC/Lrp ligand binding" evidence="1">
    <location>
        <begin position="18"/>
        <end position="79"/>
    </location>
</feature>
<evidence type="ECO:0000313" key="6">
    <source>
        <dbReference type="Proteomes" id="UP000092420"/>
    </source>
</evidence>
<organism evidence="4">
    <name type="scientific">Candidatus Methanofastidiosum methylothiophilum</name>
    <dbReference type="NCBI Taxonomy" id="1705564"/>
    <lineage>
        <taxon>Archaea</taxon>
        <taxon>Methanobacteriati</taxon>
        <taxon>Methanobacteriota</taxon>
        <taxon>Stenosarchaea group</taxon>
        <taxon>Candidatus Methanofastidiosia</taxon>
        <taxon>Candidatus Methanofastidiosales</taxon>
        <taxon>Candidatus Methanofastidiosaceae</taxon>
        <taxon>Candidatus Methanofastidiosum</taxon>
    </lineage>
</organism>
<dbReference type="InterPro" id="IPR019887">
    <property type="entry name" value="Tscrpt_reg_AsnC/Lrp_C"/>
</dbReference>
<name>A0A150JNW1_9EURY</name>
<evidence type="ECO:0000313" key="2">
    <source>
        <dbReference type="EMBL" id="KYC53012.1"/>
    </source>
</evidence>
<dbReference type="EMBL" id="LNGC01000012">
    <property type="protein sequence ID" value="KYC53012.1"/>
    <property type="molecule type" value="Genomic_DNA"/>
</dbReference>
<dbReference type="SUPFAM" id="SSF54909">
    <property type="entry name" value="Dimeric alpha+beta barrel"/>
    <property type="match status" value="1"/>
</dbReference>
<comment type="caution">
    <text evidence="4">The sequence shown here is derived from an EMBL/GenBank/DDBJ whole genome shotgun (WGS) entry which is preliminary data.</text>
</comment>
<gene>
    <name evidence="2" type="ORF">AMQ22_00490</name>
    <name evidence="3" type="ORF">AN188_00113</name>
    <name evidence="4" type="ORF">APG09_00251</name>
</gene>
<dbReference type="Pfam" id="PF01037">
    <property type="entry name" value="AsnC_trans_reg"/>
    <property type="match status" value="1"/>
</dbReference>
<dbReference type="EMBL" id="LNJE01000002">
    <property type="protein sequence ID" value="KYC58504.1"/>
    <property type="molecule type" value="Genomic_DNA"/>
</dbReference>
<evidence type="ECO:0000313" key="4">
    <source>
        <dbReference type="EMBL" id="KYC58504.1"/>
    </source>
</evidence>
<dbReference type="Proteomes" id="UP000075398">
    <property type="component" value="Unassembled WGS sequence"/>
</dbReference>
<dbReference type="STRING" id="1705564.APG08_00076"/>
<dbReference type="Gene3D" id="3.30.70.920">
    <property type="match status" value="1"/>
</dbReference>
<evidence type="ECO:0000259" key="1">
    <source>
        <dbReference type="Pfam" id="PF01037"/>
    </source>
</evidence>
<protein>
    <submittedName>
        <fullName evidence="4">Putative HTH-type transcriptional regulator</fullName>
    </submittedName>
</protein>